<dbReference type="AlphaFoldDB" id="A0A8K0G485"/>
<dbReference type="OrthoDB" id="10069752at2759"/>
<name>A0A8K0G485_IGNLU</name>
<evidence type="ECO:0000313" key="2">
    <source>
        <dbReference type="Proteomes" id="UP000801492"/>
    </source>
</evidence>
<comment type="caution">
    <text evidence="1">The sequence shown here is derived from an EMBL/GenBank/DDBJ whole genome shotgun (WGS) entry which is preliminary data.</text>
</comment>
<accession>A0A8K0G485</accession>
<keyword evidence="2" id="KW-1185">Reference proteome</keyword>
<dbReference type="Proteomes" id="UP000801492">
    <property type="component" value="Unassembled WGS sequence"/>
</dbReference>
<sequence>IIPLSKNGVCRAPVGSEDLKEAVAAAMASSPLKKMTFREVCKVYEVAEQTLNVEKFLSSGKKHHYKTIASESVADAVDVTTVKKKVIQTFTERSEMKKDVGHIEDLIAADSRYHDNCAKRFFKTEVTTHSSSEQLKGDEVFACANFICDHLKENEEECQFALQDILKNYNGYIPKIETIQKRLFERYSKGYFIISAMWDEARRKNQRDRNVESTAAIILEDI</sequence>
<gene>
    <name evidence="1" type="ORF">ILUMI_15068</name>
</gene>
<reference evidence="1" key="1">
    <citation type="submission" date="2019-08" db="EMBL/GenBank/DDBJ databases">
        <title>The genome of the North American firefly Photinus pyralis.</title>
        <authorList>
            <consortium name="Photinus pyralis genome working group"/>
            <person name="Fallon T.R."/>
            <person name="Sander Lower S.E."/>
            <person name="Weng J.-K."/>
        </authorList>
    </citation>
    <scope>NUCLEOTIDE SEQUENCE</scope>
    <source>
        <strain evidence="1">TRF0915ILg1</strain>
        <tissue evidence="1">Whole body</tissue>
    </source>
</reference>
<feature type="non-terminal residue" evidence="1">
    <location>
        <position position="1"/>
    </location>
</feature>
<proteinExistence type="predicted"/>
<organism evidence="1 2">
    <name type="scientific">Ignelater luminosus</name>
    <name type="common">Cucubano</name>
    <name type="synonym">Pyrophorus luminosus</name>
    <dbReference type="NCBI Taxonomy" id="2038154"/>
    <lineage>
        <taxon>Eukaryota</taxon>
        <taxon>Metazoa</taxon>
        <taxon>Ecdysozoa</taxon>
        <taxon>Arthropoda</taxon>
        <taxon>Hexapoda</taxon>
        <taxon>Insecta</taxon>
        <taxon>Pterygota</taxon>
        <taxon>Neoptera</taxon>
        <taxon>Endopterygota</taxon>
        <taxon>Coleoptera</taxon>
        <taxon>Polyphaga</taxon>
        <taxon>Elateriformia</taxon>
        <taxon>Elateroidea</taxon>
        <taxon>Elateridae</taxon>
        <taxon>Agrypninae</taxon>
        <taxon>Pyrophorini</taxon>
        <taxon>Ignelater</taxon>
    </lineage>
</organism>
<protein>
    <submittedName>
        <fullName evidence="1">Uncharacterized protein</fullName>
    </submittedName>
</protein>
<dbReference type="EMBL" id="VTPC01038787">
    <property type="protein sequence ID" value="KAF2891105.1"/>
    <property type="molecule type" value="Genomic_DNA"/>
</dbReference>
<evidence type="ECO:0000313" key="1">
    <source>
        <dbReference type="EMBL" id="KAF2891105.1"/>
    </source>
</evidence>